<dbReference type="PANTHER" id="PTHR21661">
    <property type="entry name" value="EPOXIDE HYDROLASE 1-RELATED"/>
    <property type="match status" value="1"/>
</dbReference>
<dbReference type="Gene3D" id="3.40.50.1820">
    <property type="entry name" value="alpha/beta hydrolase"/>
    <property type="match status" value="1"/>
</dbReference>
<dbReference type="PANTHER" id="PTHR21661:SF39">
    <property type="entry name" value="HYDROLASE, PUTATIVE (AFU_ORTHOLOGUE AFUA_3G08960)-RELATED"/>
    <property type="match status" value="1"/>
</dbReference>
<evidence type="ECO:0000256" key="1">
    <source>
        <dbReference type="ARBA" id="ARBA00010088"/>
    </source>
</evidence>
<dbReference type="OrthoDB" id="7130006at2759"/>
<dbReference type="GeneID" id="54332945"/>
<dbReference type="RefSeq" id="XP_033422836.1">
    <property type="nucleotide sequence ID" value="XM_033574818.1"/>
</dbReference>
<sequence length="254" mass="28744">MRDKYTPATLPYHFVVPSLPGYTFSSGPPLDRDFGTEDVARVINTVMVNLGFGSHYVAQGGDIGAKIGRILAVDHEACKAVHYTAISDTEKRNLSRAEWFASTGMGYYVEQGTRTSTIGNAISTNPVALLAWVGEKFLDWVDDPVPLHTVLESVTLYWFTETLPRSMYHYRENFPPPKVRHAMDPRWYIRRPLGFSYFPMELLPAPQAWVATTGNLVFWKEHAKGGHFAALERPHELLDDLLEFIEQIRPDLTS</sequence>
<dbReference type="GO" id="GO:0004301">
    <property type="term" value="F:epoxide hydrolase activity"/>
    <property type="evidence" value="ECO:0007669"/>
    <property type="project" value="TreeGrafter"/>
</dbReference>
<dbReference type="Pfam" id="PF00561">
    <property type="entry name" value="Abhydrolase_1"/>
    <property type="match status" value="1"/>
</dbReference>
<dbReference type="STRING" id="1220188.A0A4S3JUN3"/>
<dbReference type="InterPro" id="IPR000073">
    <property type="entry name" value="AB_hydrolase_1"/>
</dbReference>
<name>A0A4S3JUN3_9EURO</name>
<keyword evidence="2" id="KW-0378">Hydrolase</keyword>
<evidence type="ECO:0000313" key="5">
    <source>
        <dbReference type="EMBL" id="THC99108.1"/>
    </source>
</evidence>
<protein>
    <recommendedName>
        <fullName evidence="3">AB hydrolase-1 domain-containing protein</fullName>
    </recommendedName>
</protein>
<evidence type="ECO:0000313" key="7">
    <source>
        <dbReference type="Proteomes" id="UP000324241"/>
    </source>
</evidence>
<dbReference type="PRINTS" id="PR00412">
    <property type="entry name" value="EPOXHYDRLASE"/>
</dbReference>
<dbReference type="EMBL" id="SOSA01000026">
    <property type="protein sequence ID" value="THC99108.1"/>
    <property type="molecule type" value="Genomic_DNA"/>
</dbReference>
<reference evidence="5 6" key="1">
    <citation type="submission" date="2019-03" db="EMBL/GenBank/DDBJ databases">
        <title>The genome sequence of a newly discovered highly antifungal drug resistant Aspergillus species, Aspergillus tanneri NIH 1004.</title>
        <authorList>
            <person name="Mounaud S."/>
            <person name="Singh I."/>
            <person name="Joardar V."/>
            <person name="Pakala S."/>
            <person name="Pakala S."/>
            <person name="Venepally P."/>
            <person name="Hoover J."/>
            <person name="Nierman W."/>
            <person name="Chung J."/>
            <person name="Losada L."/>
        </authorList>
    </citation>
    <scope>NUCLEOTIDE SEQUENCE [LARGE SCALE GENOMIC DNA]</scope>
    <source>
        <strain evidence="5 6">NIH1004</strain>
    </source>
</reference>
<organism evidence="5 6">
    <name type="scientific">Aspergillus tanneri</name>
    <dbReference type="NCBI Taxonomy" id="1220188"/>
    <lineage>
        <taxon>Eukaryota</taxon>
        <taxon>Fungi</taxon>
        <taxon>Dikarya</taxon>
        <taxon>Ascomycota</taxon>
        <taxon>Pezizomycotina</taxon>
        <taxon>Eurotiomycetes</taxon>
        <taxon>Eurotiomycetidae</taxon>
        <taxon>Eurotiales</taxon>
        <taxon>Aspergillaceae</taxon>
        <taxon>Aspergillus</taxon>
        <taxon>Aspergillus subgen. Circumdati</taxon>
    </lineage>
</organism>
<proteinExistence type="inferred from homology"/>
<dbReference type="Proteomes" id="UP000308092">
    <property type="component" value="Unassembled WGS sequence"/>
</dbReference>
<dbReference type="Proteomes" id="UP000324241">
    <property type="component" value="Unassembled WGS sequence"/>
</dbReference>
<evidence type="ECO:0000313" key="4">
    <source>
        <dbReference type="EMBL" id="KAA8643474.1"/>
    </source>
</evidence>
<dbReference type="InterPro" id="IPR000639">
    <property type="entry name" value="Epox_hydrolase-like"/>
</dbReference>
<gene>
    <name evidence="4" type="ORF">ATNIH1004_010243</name>
    <name evidence="5" type="ORF">EYZ11_001429</name>
</gene>
<comment type="caution">
    <text evidence="5">The sequence shown here is derived from an EMBL/GenBank/DDBJ whole genome shotgun (WGS) entry which is preliminary data.</text>
</comment>
<keyword evidence="6" id="KW-1185">Reference proteome</keyword>
<dbReference type="InterPro" id="IPR029058">
    <property type="entry name" value="AB_hydrolase_fold"/>
</dbReference>
<evidence type="ECO:0000313" key="6">
    <source>
        <dbReference type="Proteomes" id="UP000308092"/>
    </source>
</evidence>
<dbReference type="SUPFAM" id="SSF53474">
    <property type="entry name" value="alpha/beta-Hydrolases"/>
    <property type="match status" value="1"/>
</dbReference>
<evidence type="ECO:0000259" key="3">
    <source>
        <dbReference type="Pfam" id="PF00561"/>
    </source>
</evidence>
<reference evidence="4 7" key="2">
    <citation type="submission" date="2019-08" db="EMBL/GenBank/DDBJ databases">
        <title>The genome sequence of a newly discovered highly antifungal drug resistant Aspergillus species, Aspergillus tanneri NIH 1004.</title>
        <authorList>
            <person name="Mounaud S."/>
            <person name="Singh I."/>
            <person name="Joardar V."/>
            <person name="Pakala S."/>
            <person name="Pakala S."/>
            <person name="Venepally P."/>
            <person name="Chung J.K."/>
            <person name="Losada L."/>
            <person name="Nierman W.C."/>
        </authorList>
    </citation>
    <scope>NUCLEOTIDE SEQUENCE [LARGE SCALE GENOMIC DNA]</scope>
    <source>
        <strain evidence="4 7">NIH1004</strain>
    </source>
</reference>
<accession>A0A4S3JUN3</accession>
<dbReference type="VEuPathDB" id="FungiDB:EYZ11_001429"/>
<comment type="similarity">
    <text evidence="1">Belongs to the peptidase S33 family.</text>
</comment>
<dbReference type="EMBL" id="QUQM01000005">
    <property type="protein sequence ID" value="KAA8643474.1"/>
    <property type="molecule type" value="Genomic_DNA"/>
</dbReference>
<dbReference type="GO" id="GO:0097176">
    <property type="term" value="P:epoxide metabolic process"/>
    <property type="evidence" value="ECO:0007669"/>
    <property type="project" value="TreeGrafter"/>
</dbReference>
<dbReference type="AlphaFoldDB" id="A0A4S3JUN3"/>
<feature type="domain" description="AB hydrolase-1" evidence="3">
    <location>
        <begin position="12"/>
        <end position="86"/>
    </location>
</feature>
<evidence type="ECO:0000256" key="2">
    <source>
        <dbReference type="ARBA" id="ARBA00022801"/>
    </source>
</evidence>